<feature type="compositionally biased region" description="Basic and acidic residues" evidence="1">
    <location>
        <begin position="52"/>
        <end position="175"/>
    </location>
</feature>
<evidence type="ECO:0000313" key="2">
    <source>
        <dbReference type="EMBL" id="CAG5134967.1"/>
    </source>
</evidence>
<feature type="non-terminal residue" evidence="2">
    <location>
        <position position="1"/>
    </location>
</feature>
<sequence length="175" mass="20284">MESSKPDAGRRKRDDRQLGEGDGFCSEPDKNRYGSSQHRGYPGGSGRGSCRSSDRPKFSDRGDQRGDRSERNERRERMDSDDKYGSRGDRDKRGDRKPSSKDVKIPCKDGKSSLYYDDQKRLPKPETPLVKKGEDAKVKPVEEEKQLTEEEKLQLEENKKREEAEEKQRKEEEEK</sequence>
<name>A0A8S3ZZ51_9EUPU</name>
<feature type="compositionally biased region" description="Basic and acidic residues" evidence="1">
    <location>
        <begin position="1"/>
        <end position="19"/>
    </location>
</feature>
<dbReference type="EMBL" id="CAJHNH020007779">
    <property type="protein sequence ID" value="CAG5134967.1"/>
    <property type="molecule type" value="Genomic_DNA"/>
</dbReference>
<feature type="region of interest" description="Disordered" evidence="1">
    <location>
        <begin position="1"/>
        <end position="175"/>
    </location>
</feature>
<accession>A0A8S3ZZ51</accession>
<gene>
    <name evidence="2" type="ORF">CUNI_LOCUS20525</name>
</gene>
<proteinExistence type="predicted"/>
<organism evidence="2 3">
    <name type="scientific">Candidula unifasciata</name>
    <dbReference type="NCBI Taxonomy" id="100452"/>
    <lineage>
        <taxon>Eukaryota</taxon>
        <taxon>Metazoa</taxon>
        <taxon>Spiralia</taxon>
        <taxon>Lophotrochozoa</taxon>
        <taxon>Mollusca</taxon>
        <taxon>Gastropoda</taxon>
        <taxon>Heterobranchia</taxon>
        <taxon>Euthyneura</taxon>
        <taxon>Panpulmonata</taxon>
        <taxon>Eupulmonata</taxon>
        <taxon>Stylommatophora</taxon>
        <taxon>Helicina</taxon>
        <taxon>Helicoidea</taxon>
        <taxon>Geomitridae</taxon>
        <taxon>Candidula</taxon>
    </lineage>
</organism>
<keyword evidence="3" id="KW-1185">Reference proteome</keyword>
<dbReference type="AlphaFoldDB" id="A0A8S3ZZ51"/>
<dbReference type="Proteomes" id="UP000678393">
    <property type="component" value="Unassembled WGS sequence"/>
</dbReference>
<protein>
    <submittedName>
        <fullName evidence="2">Uncharacterized protein</fullName>
    </submittedName>
</protein>
<evidence type="ECO:0000313" key="3">
    <source>
        <dbReference type="Proteomes" id="UP000678393"/>
    </source>
</evidence>
<reference evidence="2" key="1">
    <citation type="submission" date="2021-04" db="EMBL/GenBank/DDBJ databases">
        <authorList>
            <consortium name="Molecular Ecology Group"/>
        </authorList>
    </citation>
    <scope>NUCLEOTIDE SEQUENCE</scope>
</reference>
<comment type="caution">
    <text evidence="2">The sequence shown here is derived from an EMBL/GenBank/DDBJ whole genome shotgun (WGS) entry which is preliminary data.</text>
</comment>
<evidence type="ECO:0000256" key="1">
    <source>
        <dbReference type="SAM" id="MobiDB-lite"/>
    </source>
</evidence>